<protein>
    <submittedName>
        <fullName evidence="2">Uncharacterized protein</fullName>
    </submittedName>
</protein>
<reference evidence="2 3" key="1">
    <citation type="submission" date="2018-11" db="EMBL/GenBank/DDBJ databases">
        <authorList>
            <consortium name="Pathogen Informatics"/>
        </authorList>
    </citation>
    <scope>NUCLEOTIDE SEQUENCE [LARGE SCALE GENOMIC DNA]</scope>
    <source>
        <strain>Denwood</strain>
        <strain evidence="3">Zambia</strain>
    </source>
</reference>
<keyword evidence="3" id="KW-1185">Reference proteome</keyword>
<name>A0A3P8JMU3_9TREM</name>
<dbReference type="Proteomes" id="UP000269396">
    <property type="component" value="Unassembled WGS sequence"/>
</dbReference>
<organism evidence="2 3">
    <name type="scientific">Schistosoma mattheei</name>
    <dbReference type="NCBI Taxonomy" id="31246"/>
    <lineage>
        <taxon>Eukaryota</taxon>
        <taxon>Metazoa</taxon>
        <taxon>Spiralia</taxon>
        <taxon>Lophotrochozoa</taxon>
        <taxon>Platyhelminthes</taxon>
        <taxon>Trematoda</taxon>
        <taxon>Digenea</taxon>
        <taxon>Strigeidida</taxon>
        <taxon>Schistosomatoidea</taxon>
        <taxon>Schistosomatidae</taxon>
        <taxon>Schistosoma</taxon>
    </lineage>
</organism>
<evidence type="ECO:0000313" key="3">
    <source>
        <dbReference type="Proteomes" id="UP000269396"/>
    </source>
</evidence>
<dbReference type="AlphaFoldDB" id="A0A3P8JMU3"/>
<feature type="compositionally biased region" description="Polar residues" evidence="1">
    <location>
        <begin position="1"/>
        <end position="25"/>
    </location>
</feature>
<dbReference type="EMBL" id="UZAL01037033">
    <property type="protein sequence ID" value="VDP71003.1"/>
    <property type="molecule type" value="Genomic_DNA"/>
</dbReference>
<accession>A0A3P8JMU3</accession>
<sequence>MDSIFPQPNTLNQRTTTNISKIITNDKSHRSKSSTVPNVMKIVRKSYDTLDVGRSRYEKHLKVDSELIAQQVTLIELEYFQAIEADVSGYYISYIYFRSFQLSHLVICNIELSKLY</sequence>
<gene>
    <name evidence="2" type="ORF">SMTD_LOCUS16324</name>
</gene>
<proteinExistence type="predicted"/>
<evidence type="ECO:0000313" key="2">
    <source>
        <dbReference type="EMBL" id="VDP71003.1"/>
    </source>
</evidence>
<evidence type="ECO:0000256" key="1">
    <source>
        <dbReference type="SAM" id="MobiDB-lite"/>
    </source>
</evidence>
<feature type="region of interest" description="Disordered" evidence="1">
    <location>
        <begin position="1"/>
        <end position="33"/>
    </location>
</feature>